<sequence length="833" mass="91388">MQFWISFFLTESYFHFLQIHRLLLQKQTTPQQYTVFNVTLRVYHVNTPNIGYYWYNDATGKTPGNDNEFCGWVRFPCASFVKAVSRSVQQHPNDNQEVMIGIVYGYNLTTTTQIDAQGRKVTISNQQKYNDETPTNNPIQMYVHGNGQLSFSNGSISVVPTTFYIYDAPCTAKYIILMNYNTHGFVEVRGGIYIQAVQAKIIHINGVSFDKCEATQGGGAIGTVLTDGGTFYIEGSTNFLQCKVTGLPASDVDLEGGAVCAYVSGASSHLRVIDNVNNNDGGDLYAYIMDGGTFTLSNISKFTKCKSIQRSGGGLYAAIKTTTSEMQINQGCSFDQYESGQQGGGVFISSDQNKINEVLSAASFNISNQSSFKDCTSKDQAGYGGGSLSSYSFNFIENETEISSICFLPTLSPKTIPQTQDIPAAQMFRSSSRVGALFNQQKQQLIIVTVRKEVIKAERHAIVAAEYMNTALDYSTYFIKEWRSIQVICEEVKLENITIGKIGVGLDMEITNSTTDELRLTRFIKWIKDSIIVMLQLFTYNPQDTTRKRGNFYTMKQQVAVIALNVLFAGTYEIKIVAQTADKVVQSKSDIRILVVTVCFVFATLIMIIGLNVPIRLEISKIIKDRKAKIRVLCNVTVDEAQKMCTLTSDATDDTRSTSSDVSGDSGASGGSNESNRSGKSGSSGKSYQSDSQRSNLKQSNSKRSDVSRSSLCSKLSQFKKRALNKRSRSKSTMKFWESKTSLESGEQGVSCASGASGASGASDGSSDSYQLSSSRGSISSRSFRSSVASIGSDNKVGSGKDPMQERLQQMQQGQDALQCAQHPGMHSSTMCD</sequence>
<feature type="compositionally biased region" description="Low complexity" evidence="1">
    <location>
        <begin position="806"/>
        <end position="822"/>
    </location>
</feature>
<feature type="compositionally biased region" description="Low complexity" evidence="1">
    <location>
        <begin position="753"/>
        <end position="793"/>
    </location>
</feature>
<accession>A0A5J4VL45</accession>
<evidence type="ECO:0000256" key="1">
    <source>
        <dbReference type="SAM" id="MobiDB-lite"/>
    </source>
</evidence>
<keyword evidence="2" id="KW-0812">Transmembrane</keyword>
<evidence type="ECO:0000313" key="4">
    <source>
        <dbReference type="Proteomes" id="UP000324800"/>
    </source>
</evidence>
<dbReference type="EMBL" id="SNRW01006310">
    <property type="protein sequence ID" value="KAA6383318.1"/>
    <property type="molecule type" value="Genomic_DNA"/>
</dbReference>
<feature type="transmembrane region" description="Helical" evidence="2">
    <location>
        <begin position="593"/>
        <end position="617"/>
    </location>
</feature>
<evidence type="ECO:0000256" key="2">
    <source>
        <dbReference type="SAM" id="Phobius"/>
    </source>
</evidence>
<gene>
    <name evidence="3" type="ORF">EZS28_021156</name>
</gene>
<proteinExistence type="predicted"/>
<evidence type="ECO:0000313" key="3">
    <source>
        <dbReference type="EMBL" id="KAA6383318.1"/>
    </source>
</evidence>
<dbReference type="AlphaFoldDB" id="A0A5J4VL45"/>
<protein>
    <submittedName>
        <fullName evidence="3">Uncharacterized protein</fullName>
    </submittedName>
</protein>
<reference evidence="3 4" key="1">
    <citation type="submission" date="2019-03" db="EMBL/GenBank/DDBJ databases">
        <title>Single cell metagenomics reveals metabolic interactions within the superorganism composed of flagellate Streblomastix strix and complex community of Bacteroidetes bacteria on its surface.</title>
        <authorList>
            <person name="Treitli S.C."/>
            <person name="Kolisko M."/>
            <person name="Husnik F."/>
            <person name="Keeling P."/>
            <person name="Hampl V."/>
        </authorList>
    </citation>
    <scope>NUCLEOTIDE SEQUENCE [LARGE SCALE GENOMIC DNA]</scope>
    <source>
        <strain evidence="3">ST1C</strain>
    </source>
</reference>
<name>A0A5J4VL45_9EUKA</name>
<feature type="region of interest" description="Disordered" evidence="1">
    <location>
        <begin position="747"/>
        <end position="833"/>
    </location>
</feature>
<keyword evidence="2" id="KW-0472">Membrane</keyword>
<organism evidence="3 4">
    <name type="scientific">Streblomastix strix</name>
    <dbReference type="NCBI Taxonomy" id="222440"/>
    <lineage>
        <taxon>Eukaryota</taxon>
        <taxon>Metamonada</taxon>
        <taxon>Preaxostyla</taxon>
        <taxon>Oxymonadida</taxon>
        <taxon>Streblomastigidae</taxon>
        <taxon>Streblomastix</taxon>
    </lineage>
</organism>
<feature type="compositionally biased region" description="Low complexity" evidence="1">
    <location>
        <begin position="657"/>
        <end position="695"/>
    </location>
</feature>
<keyword evidence="2" id="KW-1133">Transmembrane helix</keyword>
<feature type="region of interest" description="Disordered" evidence="1">
    <location>
        <begin position="650"/>
        <end position="712"/>
    </location>
</feature>
<comment type="caution">
    <text evidence="3">The sequence shown here is derived from an EMBL/GenBank/DDBJ whole genome shotgun (WGS) entry which is preliminary data.</text>
</comment>
<dbReference type="Proteomes" id="UP000324800">
    <property type="component" value="Unassembled WGS sequence"/>
</dbReference>